<dbReference type="PROSITE" id="PS50841">
    <property type="entry name" value="DIX"/>
    <property type="match status" value="1"/>
</dbReference>
<dbReference type="Pfam" id="PF08833">
    <property type="entry name" value="Axin_b-cat_bind"/>
    <property type="match status" value="1"/>
</dbReference>
<evidence type="ECO:0000256" key="9">
    <source>
        <dbReference type="PROSITE-ProRule" id="PRU00069"/>
    </source>
</evidence>
<evidence type="ECO:0000256" key="2">
    <source>
        <dbReference type="ARBA" id="ARBA00004236"/>
    </source>
</evidence>
<dbReference type="Proteomes" id="UP000193380">
    <property type="component" value="Unassembled WGS sequence"/>
</dbReference>
<dbReference type="InterPro" id="IPR043581">
    <property type="entry name" value="Axin-like"/>
</dbReference>
<dbReference type="GO" id="GO:0016055">
    <property type="term" value="P:Wnt signaling pathway"/>
    <property type="evidence" value="ECO:0007669"/>
    <property type="project" value="UniProtKB-KW"/>
</dbReference>
<organism evidence="12 13">
    <name type="scientific">Oncorhynchus mykiss</name>
    <name type="common">Rainbow trout</name>
    <name type="synonym">Salmo gairdneri</name>
    <dbReference type="NCBI Taxonomy" id="8022"/>
    <lineage>
        <taxon>Eukaryota</taxon>
        <taxon>Metazoa</taxon>
        <taxon>Chordata</taxon>
        <taxon>Craniata</taxon>
        <taxon>Vertebrata</taxon>
        <taxon>Euteleostomi</taxon>
        <taxon>Actinopterygii</taxon>
        <taxon>Neopterygii</taxon>
        <taxon>Teleostei</taxon>
        <taxon>Protacanthopterygii</taxon>
        <taxon>Salmoniformes</taxon>
        <taxon>Salmonidae</taxon>
        <taxon>Salmoninae</taxon>
        <taxon>Oncorhynchus</taxon>
    </lineage>
</organism>
<dbReference type="InterPro" id="IPR038207">
    <property type="entry name" value="DIX_dom_sf"/>
</dbReference>
<evidence type="ECO:0000256" key="4">
    <source>
        <dbReference type="ARBA" id="ARBA00022475"/>
    </source>
</evidence>
<dbReference type="PANTHER" id="PTHR46102:SF3">
    <property type="entry name" value="AXIN-1"/>
    <property type="match status" value="1"/>
</dbReference>
<comment type="subcellular location">
    <subcellularLocation>
        <location evidence="2">Cell membrane</location>
    </subcellularLocation>
    <subcellularLocation>
        <location evidence="1">Nucleus</location>
    </subcellularLocation>
</comment>
<dbReference type="FunFam" id="2.40.240.130:FF:000002">
    <property type="entry name" value="Axin 1"/>
    <property type="match status" value="1"/>
</dbReference>
<keyword evidence="5 9" id="KW-0879">Wnt signaling pathway</keyword>
<evidence type="ECO:0000313" key="13">
    <source>
        <dbReference type="Proteomes" id="UP000193380"/>
    </source>
</evidence>
<feature type="domain" description="DIX" evidence="11">
    <location>
        <begin position="559"/>
        <end position="639"/>
    </location>
</feature>
<dbReference type="GO" id="GO:0070411">
    <property type="term" value="F:I-SMAD binding"/>
    <property type="evidence" value="ECO:0007669"/>
    <property type="project" value="TreeGrafter"/>
</dbReference>
<sequence>MKSVSEFSTADSLSQRRPERCCKFRDGTGERMFKETSKAAQQDKNMCLKQVRLEAIISCLFHSSWHRRGKPSRATETWDKTVLRVGVSDHTSFKVTYEFSSFEYVCKIVLFCFCSRDGVPPYKYRKQHRREMHESAKANGRVPLPHIPRTNRIPKDIHVEPEKFAADLISRLEGVLREREAQEKLEERLKRVRLEEEGEDADISTSTSFSSHRLPPGAHPQHYNNPRYSDIGYNGLALRPDAHEENPESILDDHVQRVMKTPGCQSPGTGRHSPKSRSPDGFPAGGKVPGSGMPLPTGPGKHPARQGPKGEAASQQYHHKHVHHIHHPAGGKPKEQVEADTATRVNGNFHWGMEQHNYGSKSRNYADGMGPSPMDPMGYSSKGSTLSKRPFKKAEEVRTFEVPVPPEDVERNQKILQWMMEGEAVRNKKSPYGCTTGPRRATKCRGPALWSVPGQCIRGSAPSCGTMCSPHTPSSRTPPCPPNPAPNPLTQLEEARRRLEEEKKKTGTLQTKQRYVMEVIQRGRAAARPALFPPLGVVPAVSDTELSEYVQSVTKKPACENITVAYYFCGEPIPYRTSVKGRMVMLGQFKELLTKKGSYRYFFKKVSNDFGVVFEEVREDDAVLPIFEEKIIGKVEKID</sequence>
<evidence type="ECO:0000256" key="3">
    <source>
        <dbReference type="ARBA" id="ARBA00013892"/>
    </source>
</evidence>
<evidence type="ECO:0000256" key="6">
    <source>
        <dbReference type="ARBA" id="ARBA00023136"/>
    </source>
</evidence>
<evidence type="ECO:0000256" key="10">
    <source>
        <dbReference type="SAM" id="MobiDB-lite"/>
    </source>
</evidence>
<dbReference type="InterPro" id="IPR029071">
    <property type="entry name" value="Ubiquitin-like_domsf"/>
</dbReference>
<dbReference type="GO" id="GO:0032436">
    <property type="term" value="P:positive regulation of proteasomal ubiquitin-dependent protein catabolic process"/>
    <property type="evidence" value="ECO:0007669"/>
    <property type="project" value="TreeGrafter"/>
</dbReference>
<feature type="region of interest" description="Disordered" evidence="10">
    <location>
        <begin position="466"/>
        <end position="489"/>
    </location>
</feature>
<dbReference type="SMART" id="SM00021">
    <property type="entry name" value="DAX"/>
    <property type="match status" value="1"/>
</dbReference>
<dbReference type="Pfam" id="PF00778">
    <property type="entry name" value="DIX"/>
    <property type="match status" value="1"/>
</dbReference>
<dbReference type="GO" id="GO:0090090">
    <property type="term" value="P:negative regulation of canonical Wnt signaling pathway"/>
    <property type="evidence" value="ECO:0007669"/>
    <property type="project" value="InterPro"/>
</dbReference>
<keyword evidence="6" id="KW-0472">Membrane</keyword>
<protein>
    <recommendedName>
        <fullName evidence="3">Axin-1</fullName>
    </recommendedName>
    <alternativeName>
        <fullName evidence="8">Axis inhibition protein 1</fullName>
    </alternativeName>
</protein>
<dbReference type="InterPro" id="IPR014936">
    <property type="entry name" value="Axin_b-cat-bd"/>
</dbReference>
<feature type="compositionally biased region" description="Pro residues" evidence="10">
    <location>
        <begin position="476"/>
        <end position="487"/>
    </location>
</feature>
<evidence type="ECO:0000256" key="8">
    <source>
        <dbReference type="ARBA" id="ARBA00032466"/>
    </source>
</evidence>
<evidence type="ECO:0000256" key="7">
    <source>
        <dbReference type="ARBA" id="ARBA00023242"/>
    </source>
</evidence>
<evidence type="ECO:0000259" key="11">
    <source>
        <dbReference type="PROSITE" id="PS50841"/>
    </source>
</evidence>
<evidence type="ECO:0000256" key="1">
    <source>
        <dbReference type="ARBA" id="ARBA00004123"/>
    </source>
</evidence>
<accession>A0A060WFQ9</accession>
<dbReference type="GO" id="GO:0005886">
    <property type="term" value="C:plasma membrane"/>
    <property type="evidence" value="ECO:0007669"/>
    <property type="project" value="UniProtKB-SubCell"/>
</dbReference>
<reference evidence="12" key="1">
    <citation type="journal article" date="2014" name="Nat. Commun.">
        <title>The rainbow trout genome provides novel insights into evolution after whole-genome duplication in vertebrates.</title>
        <authorList>
            <person name="Berthelot C."/>
            <person name="Brunet F."/>
            <person name="Chalopin D."/>
            <person name="Juanchich A."/>
            <person name="Bernard M."/>
            <person name="Noel B."/>
            <person name="Bento P."/>
            <person name="Da Silva C."/>
            <person name="Labadie K."/>
            <person name="Alberti A."/>
            <person name="Aury J.M."/>
            <person name="Louis A."/>
            <person name="Dehais P."/>
            <person name="Bardou P."/>
            <person name="Montfort J."/>
            <person name="Klopp C."/>
            <person name="Cabau C."/>
            <person name="Gaspin C."/>
            <person name="Thorgaard G.H."/>
            <person name="Boussaha M."/>
            <person name="Quillet E."/>
            <person name="Guyomard R."/>
            <person name="Galiana D."/>
            <person name="Bobe J."/>
            <person name="Volff J.N."/>
            <person name="Genet C."/>
            <person name="Wincker P."/>
            <person name="Jaillon O."/>
            <person name="Roest Crollius H."/>
            <person name="Guiguen Y."/>
        </authorList>
    </citation>
    <scope>NUCLEOTIDE SEQUENCE [LARGE SCALE GENOMIC DNA]</scope>
</reference>
<gene>
    <name evidence="12" type="ORF">GSONMT00070407001</name>
</gene>
<keyword evidence="7" id="KW-0539">Nucleus</keyword>
<reference evidence="12" key="2">
    <citation type="submission" date="2014-03" db="EMBL/GenBank/DDBJ databases">
        <authorList>
            <person name="Genoscope - CEA"/>
        </authorList>
    </citation>
    <scope>NUCLEOTIDE SEQUENCE</scope>
</reference>
<dbReference type="SUPFAM" id="SSF54236">
    <property type="entry name" value="Ubiquitin-like"/>
    <property type="match status" value="1"/>
</dbReference>
<evidence type="ECO:0000313" key="12">
    <source>
        <dbReference type="EMBL" id="CDQ64079.1"/>
    </source>
</evidence>
<dbReference type="STRING" id="8022.A0A060WFQ9"/>
<dbReference type="AlphaFoldDB" id="A0A060WFQ9"/>
<dbReference type="GO" id="GO:0042802">
    <property type="term" value="F:identical protein binding"/>
    <property type="evidence" value="ECO:0007669"/>
    <property type="project" value="TreeGrafter"/>
</dbReference>
<dbReference type="GO" id="GO:0030877">
    <property type="term" value="C:beta-catenin destruction complex"/>
    <property type="evidence" value="ECO:0007669"/>
    <property type="project" value="TreeGrafter"/>
</dbReference>
<dbReference type="GO" id="GO:0008013">
    <property type="term" value="F:beta-catenin binding"/>
    <property type="evidence" value="ECO:0007669"/>
    <property type="project" value="TreeGrafter"/>
</dbReference>
<dbReference type="Gene3D" id="2.40.240.130">
    <property type="match status" value="1"/>
</dbReference>
<dbReference type="PaxDb" id="8022-A0A060WFQ9"/>
<evidence type="ECO:0000256" key="5">
    <source>
        <dbReference type="ARBA" id="ARBA00022687"/>
    </source>
</evidence>
<dbReference type="GO" id="GO:0048468">
    <property type="term" value="P:cell development"/>
    <property type="evidence" value="ECO:0007669"/>
    <property type="project" value="TreeGrafter"/>
</dbReference>
<name>A0A060WFQ9_ONCMY</name>
<dbReference type="GO" id="GO:0005634">
    <property type="term" value="C:nucleus"/>
    <property type="evidence" value="ECO:0007669"/>
    <property type="project" value="UniProtKB-SubCell"/>
</dbReference>
<dbReference type="EMBL" id="FR904459">
    <property type="protein sequence ID" value="CDQ64079.1"/>
    <property type="molecule type" value="Genomic_DNA"/>
</dbReference>
<dbReference type="InterPro" id="IPR001158">
    <property type="entry name" value="DIX"/>
</dbReference>
<feature type="region of interest" description="Disordered" evidence="10">
    <location>
        <begin position="196"/>
        <end position="225"/>
    </location>
</feature>
<feature type="region of interest" description="Disordered" evidence="10">
    <location>
        <begin position="260"/>
        <end position="313"/>
    </location>
</feature>
<dbReference type="GO" id="GO:0060090">
    <property type="term" value="F:molecular adaptor activity"/>
    <property type="evidence" value="ECO:0007669"/>
    <property type="project" value="TreeGrafter"/>
</dbReference>
<dbReference type="GO" id="GO:0031625">
    <property type="term" value="F:ubiquitin protein ligase binding"/>
    <property type="evidence" value="ECO:0007669"/>
    <property type="project" value="TreeGrafter"/>
</dbReference>
<dbReference type="PANTHER" id="PTHR46102">
    <property type="entry name" value="AXIN"/>
    <property type="match status" value="1"/>
</dbReference>
<dbReference type="GO" id="GO:0019901">
    <property type="term" value="F:protein kinase binding"/>
    <property type="evidence" value="ECO:0007669"/>
    <property type="project" value="TreeGrafter"/>
</dbReference>
<keyword evidence="4" id="KW-1003">Cell membrane</keyword>
<proteinExistence type="predicted"/>